<dbReference type="RefSeq" id="WP_250342404.1">
    <property type="nucleotide sequence ID" value="NZ_CP097885.1"/>
</dbReference>
<evidence type="ECO:0000313" key="1">
    <source>
        <dbReference type="EMBL" id="URN41977.1"/>
    </source>
</evidence>
<accession>A0ABY4TRT3</accession>
<protein>
    <submittedName>
        <fullName evidence="1">FeoB-associated Cys-rich membrane protein</fullName>
    </submittedName>
</protein>
<dbReference type="Proteomes" id="UP001056218">
    <property type="component" value="Chromosome"/>
</dbReference>
<proteinExistence type="predicted"/>
<dbReference type="Pfam" id="PF12669">
    <property type="entry name" value="FeoB_associated"/>
    <property type="match status" value="1"/>
</dbReference>
<reference evidence="1 2" key="1">
    <citation type="submission" date="2022-05" db="EMBL/GenBank/DDBJ databases">
        <title>Identification of Peptoniphilus vaginalis-like Bacteria, Peptoniphilus septimus sp. nov. from Blood Cultures in a Cervical Cancer Patient receiving Chemotherapy: Case and Implications.</title>
        <authorList>
            <person name="Zhan X.-Y."/>
        </authorList>
    </citation>
    <scope>NUCLEOTIDE SEQUENCE [LARGE SCALE GENOMIC DNA]</scope>
    <source>
        <strain evidence="1 2">SAHP1</strain>
    </source>
</reference>
<dbReference type="EMBL" id="CP097885">
    <property type="protein sequence ID" value="URN41977.1"/>
    <property type="molecule type" value="Genomic_DNA"/>
</dbReference>
<organism evidence="1 2">
    <name type="scientific">Peptoniphilus genitalis</name>
    <dbReference type="NCBI Taxonomy" id="3036303"/>
    <lineage>
        <taxon>Bacteria</taxon>
        <taxon>Bacillati</taxon>
        <taxon>Bacillota</taxon>
        <taxon>Tissierellia</taxon>
        <taxon>Tissierellales</taxon>
        <taxon>Peptoniphilaceae</taxon>
        <taxon>Peptoniphilus</taxon>
    </lineage>
</organism>
<sequence length="46" mass="4744">MANIIVGAVVLVLIAFAVKKVIKSKGSCDCGCDACHGSCSTDHLHK</sequence>
<name>A0ABY4TRT3_9FIRM</name>
<keyword evidence="2" id="KW-1185">Reference proteome</keyword>
<gene>
    <name evidence="1" type="ORF">M9426_03050</name>
</gene>
<evidence type="ECO:0000313" key="2">
    <source>
        <dbReference type="Proteomes" id="UP001056218"/>
    </source>
</evidence>